<dbReference type="GO" id="GO:0030170">
    <property type="term" value="F:pyridoxal phosphate binding"/>
    <property type="evidence" value="ECO:0007669"/>
    <property type="project" value="InterPro"/>
</dbReference>
<feature type="non-terminal residue" evidence="4">
    <location>
        <position position="1"/>
    </location>
</feature>
<evidence type="ECO:0000256" key="2">
    <source>
        <dbReference type="ARBA" id="ARBA00022898"/>
    </source>
</evidence>
<dbReference type="InterPro" id="IPR000277">
    <property type="entry name" value="Cys/Met-Metab_PyrdxlP-dep_enz"/>
</dbReference>
<dbReference type="AlphaFoldDB" id="A0A9X9ACT1"/>
<name>A0A9X9ACT1_BACCE</name>
<evidence type="ECO:0000256" key="1">
    <source>
        <dbReference type="ARBA" id="ARBA00001933"/>
    </source>
</evidence>
<dbReference type="InterPro" id="IPR015424">
    <property type="entry name" value="PyrdxlP-dep_Trfase"/>
</dbReference>
<evidence type="ECO:0000256" key="3">
    <source>
        <dbReference type="RuleBase" id="RU362118"/>
    </source>
</evidence>
<accession>A0A9X9ACT1</accession>
<dbReference type="GO" id="GO:0003962">
    <property type="term" value="F:cystathionine gamma-synthase activity"/>
    <property type="evidence" value="ECO:0007669"/>
    <property type="project" value="UniProtKB-EC"/>
</dbReference>
<dbReference type="SUPFAM" id="SSF53383">
    <property type="entry name" value="PLP-dependent transferases"/>
    <property type="match status" value="1"/>
</dbReference>
<gene>
    <name evidence="4" type="ORF">FC695_02910</name>
</gene>
<sequence length="39" mass="4326">TANGVCNRLLRFSVGIENSNDLIQDLKQAIKLVKEGVRI</sequence>
<evidence type="ECO:0000313" key="5">
    <source>
        <dbReference type="Proteomes" id="UP000308444"/>
    </source>
</evidence>
<evidence type="ECO:0000313" key="4">
    <source>
        <dbReference type="EMBL" id="TKJ07708.1"/>
    </source>
</evidence>
<keyword evidence="4" id="KW-0808">Transferase</keyword>
<dbReference type="EC" id="2.5.1.48" evidence="4"/>
<dbReference type="Proteomes" id="UP000308444">
    <property type="component" value="Unassembled WGS sequence"/>
</dbReference>
<dbReference type="Pfam" id="PF01053">
    <property type="entry name" value="Cys_Met_Meta_PP"/>
    <property type="match status" value="1"/>
</dbReference>
<dbReference type="Gene3D" id="3.90.1150.10">
    <property type="entry name" value="Aspartate Aminotransferase, domain 1"/>
    <property type="match status" value="1"/>
</dbReference>
<proteinExistence type="inferred from homology"/>
<organism evidence="4 5">
    <name type="scientific">Bacillus cereus</name>
    <dbReference type="NCBI Taxonomy" id="1396"/>
    <lineage>
        <taxon>Bacteria</taxon>
        <taxon>Bacillati</taxon>
        <taxon>Bacillota</taxon>
        <taxon>Bacilli</taxon>
        <taxon>Bacillales</taxon>
        <taxon>Bacillaceae</taxon>
        <taxon>Bacillus</taxon>
        <taxon>Bacillus cereus group</taxon>
    </lineage>
</organism>
<protein>
    <submittedName>
        <fullName evidence="4">Methionine biosynthesis PLP-dependent protein</fullName>
        <ecNumber evidence="4">2.5.1.48</ecNumber>
    </submittedName>
</protein>
<keyword evidence="2 3" id="KW-0663">Pyridoxal phosphate</keyword>
<comment type="similarity">
    <text evidence="3">Belongs to the trans-sulfuration enzymes family.</text>
</comment>
<dbReference type="EMBL" id="SZOH01000146">
    <property type="protein sequence ID" value="TKJ07708.1"/>
    <property type="molecule type" value="Genomic_DNA"/>
</dbReference>
<reference evidence="4 5" key="1">
    <citation type="journal article" date="2019" name="Environ. Microbiol.">
        <title>An active ?-lactamase is a part of an orchestrated cell wall stress resistance network of Bacillus subtilis and related rhizosphere species.</title>
        <authorList>
            <person name="Bucher T."/>
            <person name="Keren-Paz A."/>
            <person name="Hausser J."/>
            <person name="Olender T."/>
            <person name="Cytryn E."/>
            <person name="Kolodkin-Gal I."/>
        </authorList>
    </citation>
    <scope>NUCLEOTIDE SEQUENCE [LARGE SCALE GENOMIC DNA]</scope>
    <source>
        <strain evidence="4 5">I32</strain>
    </source>
</reference>
<dbReference type="GO" id="GO:0019346">
    <property type="term" value="P:transsulfuration"/>
    <property type="evidence" value="ECO:0007669"/>
    <property type="project" value="InterPro"/>
</dbReference>
<comment type="cofactor">
    <cofactor evidence="1 3">
        <name>pyridoxal 5'-phosphate</name>
        <dbReference type="ChEBI" id="CHEBI:597326"/>
    </cofactor>
</comment>
<dbReference type="InterPro" id="IPR015422">
    <property type="entry name" value="PyrdxlP-dep_Trfase_small"/>
</dbReference>
<comment type="caution">
    <text evidence="4">The sequence shown here is derived from an EMBL/GenBank/DDBJ whole genome shotgun (WGS) entry which is preliminary data.</text>
</comment>